<dbReference type="PRINTS" id="PR00759">
    <property type="entry name" value="BASICPTASE"/>
</dbReference>
<proteinExistence type="predicted"/>
<feature type="signal peptide" evidence="4">
    <location>
        <begin position="1"/>
        <end position="19"/>
    </location>
</feature>
<name>A0A1J1IE63_9DIPT</name>
<reference evidence="6 7" key="1">
    <citation type="submission" date="2015-04" db="EMBL/GenBank/DDBJ databases">
        <authorList>
            <person name="Syromyatnikov M.Y."/>
            <person name="Popov V.N."/>
        </authorList>
    </citation>
    <scope>NUCLEOTIDE SEQUENCE [LARGE SCALE GENOMIC DNA]</scope>
</reference>
<evidence type="ECO:0000256" key="4">
    <source>
        <dbReference type="SAM" id="SignalP"/>
    </source>
</evidence>
<keyword evidence="2" id="KW-0722">Serine protease inhibitor</keyword>
<dbReference type="STRING" id="568069.A0A1J1IE63"/>
<dbReference type="EMBL" id="CVRI01000044">
    <property type="protein sequence ID" value="CRK96737.1"/>
    <property type="molecule type" value="Genomic_DNA"/>
</dbReference>
<evidence type="ECO:0000256" key="1">
    <source>
        <dbReference type="ARBA" id="ARBA00022690"/>
    </source>
</evidence>
<feature type="domain" description="BPTI/Kunitz inhibitor" evidence="5">
    <location>
        <begin position="96"/>
        <end position="147"/>
    </location>
</feature>
<dbReference type="InterPro" id="IPR020901">
    <property type="entry name" value="Prtase_inh_Kunz-CS"/>
</dbReference>
<keyword evidence="7" id="KW-1185">Reference proteome</keyword>
<evidence type="ECO:0000313" key="6">
    <source>
        <dbReference type="EMBL" id="CRK96737.1"/>
    </source>
</evidence>
<dbReference type="OrthoDB" id="4473401at2759"/>
<keyword evidence="1" id="KW-0646">Protease inhibitor</keyword>
<dbReference type="CDD" id="cd00109">
    <property type="entry name" value="Kunitz-type"/>
    <property type="match status" value="2"/>
</dbReference>
<evidence type="ECO:0000259" key="5">
    <source>
        <dbReference type="PROSITE" id="PS50279"/>
    </source>
</evidence>
<protein>
    <submittedName>
        <fullName evidence="6">CLUMA_CG009864, isoform A</fullName>
    </submittedName>
</protein>
<dbReference type="SMART" id="SM00131">
    <property type="entry name" value="KU"/>
    <property type="match status" value="2"/>
</dbReference>
<dbReference type="PANTHER" id="PTHR10083:SF374">
    <property type="entry name" value="BPTI_KUNITZ INHIBITOR DOMAIN-CONTAINING PROTEIN"/>
    <property type="match status" value="1"/>
</dbReference>
<dbReference type="Gene3D" id="4.10.410.10">
    <property type="entry name" value="Pancreatic trypsin inhibitor Kunitz domain"/>
    <property type="match status" value="2"/>
</dbReference>
<evidence type="ECO:0000256" key="2">
    <source>
        <dbReference type="ARBA" id="ARBA00022900"/>
    </source>
</evidence>
<gene>
    <name evidence="6" type="primary">similar to Boophilin-G2</name>
    <name evidence="6" type="ORF">CLUMA_CG009864</name>
</gene>
<organism evidence="6 7">
    <name type="scientific">Clunio marinus</name>
    <dbReference type="NCBI Taxonomy" id="568069"/>
    <lineage>
        <taxon>Eukaryota</taxon>
        <taxon>Metazoa</taxon>
        <taxon>Ecdysozoa</taxon>
        <taxon>Arthropoda</taxon>
        <taxon>Hexapoda</taxon>
        <taxon>Insecta</taxon>
        <taxon>Pterygota</taxon>
        <taxon>Neoptera</taxon>
        <taxon>Endopterygota</taxon>
        <taxon>Diptera</taxon>
        <taxon>Nematocera</taxon>
        <taxon>Chironomoidea</taxon>
        <taxon>Chironomidae</taxon>
        <taxon>Clunio</taxon>
    </lineage>
</organism>
<dbReference type="GO" id="GO:0005615">
    <property type="term" value="C:extracellular space"/>
    <property type="evidence" value="ECO:0007669"/>
    <property type="project" value="TreeGrafter"/>
</dbReference>
<evidence type="ECO:0000313" key="7">
    <source>
        <dbReference type="Proteomes" id="UP000183832"/>
    </source>
</evidence>
<feature type="domain" description="BPTI/Kunitz inhibitor" evidence="5">
    <location>
        <begin position="34"/>
        <end position="87"/>
    </location>
</feature>
<dbReference type="InterPro" id="IPR002223">
    <property type="entry name" value="Kunitz_BPTI"/>
</dbReference>
<feature type="chain" id="PRO_5012565860" evidence="4">
    <location>
        <begin position="20"/>
        <end position="148"/>
    </location>
</feature>
<keyword evidence="3" id="KW-1015">Disulfide bond</keyword>
<dbReference type="InterPro" id="IPR036880">
    <property type="entry name" value="Kunitz_BPTI_sf"/>
</dbReference>
<dbReference type="Proteomes" id="UP000183832">
    <property type="component" value="Unassembled WGS sequence"/>
</dbReference>
<dbReference type="InterPro" id="IPR050098">
    <property type="entry name" value="TFPI/VKTCI-like"/>
</dbReference>
<evidence type="ECO:0000256" key="3">
    <source>
        <dbReference type="ARBA" id="ARBA00023157"/>
    </source>
</evidence>
<dbReference type="SUPFAM" id="SSF57362">
    <property type="entry name" value="BPTI-like"/>
    <property type="match status" value="2"/>
</dbReference>
<keyword evidence="4" id="KW-0732">Signal</keyword>
<dbReference type="GO" id="GO:0004867">
    <property type="term" value="F:serine-type endopeptidase inhibitor activity"/>
    <property type="evidence" value="ECO:0007669"/>
    <property type="project" value="UniProtKB-KW"/>
</dbReference>
<dbReference type="Pfam" id="PF00014">
    <property type="entry name" value="Kunitz_BPTI"/>
    <property type="match status" value="2"/>
</dbReference>
<sequence length="148" mass="15702">MKISLQITLVAVFVAIGTAEKICVEVPTQVNEACSLSLDSGSSPCPEPRIRFSYNSLVGICTSFEYFGCDGEVPGNFDSSASCQSSCIDGTPTARCMESIFEGSCRGQDLSSTRWYSDGGECKEFTYSGCGGNANNFESLEACEASCP</sequence>
<dbReference type="AlphaFoldDB" id="A0A1J1IE63"/>
<dbReference type="PROSITE" id="PS00280">
    <property type="entry name" value="BPTI_KUNITZ_1"/>
    <property type="match status" value="1"/>
</dbReference>
<dbReference type="PROSITE" id="PS50279">
    <property type="entry name" value="BPTI_KUNITZ_2"/>
    <property type="match status" value="2"/>
</dbReference>
<accession>A0A1J1IE63</accession>
<dbReference type="PANTHER" id="PTHR10083">
    <property type="entry name" value="KUNITZ-TYPE PROTEASE INHIBITOR-RELATED"/>
    <property type="match status" value="1"/>
</dbReference>